<dbReference type="EMBL" id="CAJVCH010081908">
    <property type="protein sequence ID" value="CAG7721695.1"/>
    <property type="molecule type" value="Genomic_DNA"/>
</dbReference>
<dbReference type="Proteomes" id="UP000708208">
    <property type="component" value="Unassembled WGS sequence"/>
</dbReference>
<evidence type="ECO:0000313" key="2">
    <source>
        <dbReference type="EMBL" id="CAG7721695.1"/>
    </source>
</evidence>
<accession>A0A8J2P158</accession>
<feature type="region of interest" description="Disordered" evidence="1">
    <location>
        <begin position="1"/>
        <end position="31"/>
    </location>
</feature>
<reference evidence="2" key="1">
    <citation type="submission" date="2021-06" db="EMBL/GenBank/DDBJ databases">
        <authorList>
            <person name="Hodson N. C."/>
            <person name="Mongue J. A."/>
            <person name="Jaron S. K."/>
        </authorList>
    </citation>
    <scope>NUCLEOTIDE SEQUENCE</scope>
</reference>
<evidence type="ECO:0000256" key="1">
    <source>
        <dbReference type="SAM" id="MobiDB-lite"/>
    </source>
</evidence>
<evidence type="ECO:0000313" key="3">
    <source>
        <dbReference type="Proteomes" id="UP000708208"/>
    </source>
</evidence>
<feature type="compositionally biased region" description="Polar residues" evidence="1">
    <location>
        <begin position="1"/>
        <end position="12"/>
    </location>
</feature>
<proteinExistence type="predicted"/>
<comment type="caution">
    <text evidence="2">The sequence shown here is derived from an EMBL/GenBank/DDBJ whole genome shotgun (WGS) entry which is preliminary data.</text>
</comment>
<organism evidence="2 3">
    <name type="scientific">Allacma fusca</name>
    <dbReference type="NCBI Taxonomy" id="39272"/>
    <lineage>
        <taxon>Eukaryota</taxon>
        <taxon>Metazoa</taxon>
        <taxon>Ecdysozoa</taxon>
        <taxon>Arthropoda</taxon>
        <taxon>Hexapoda</taxon>
        <taxon>Collembola</taxon>
        <taxon>Symphypleona</taxon>
        <taxon>Sminthuridae</taxon>
        <taxon>Allacma</taxon>
    </lineage>
</organism>
<gene>
    <name evidence="2" type="ORF">AFUS01_LOCUS10892</name>
</gene>
<protein>
    <submittedName>
        <fullName evidence="2">Uncharacterized protein</fullName>
    </submittedName>
</protein>
<name>A0A8J2P158_9HEXA</name>
<dbReference type="AlphaFoldDB" id="A0A8J2P158"/>
<keyword evidence="3" id="KW-1185">Reference proteome</keyword>
<sequence length="97" mass="11012">MKIHKSNQSSSRAFFKKTDMSVSGSLSKETNRVAEISSSLTTKHQKTLNEFLHHHQINNPVKNSSQMDGISTEVRIEECNLSNEQIDHEWTGNLKLS</sequence>